<dbReference type="EMBL" id="OV651821">
    <property type="protein sequence ID" value="CAH1115383.1"/>
    <property type="molecule type" value="Genomic_DNA"/>
</dbReference>
<protein>
    <submittedName>
        <fullName evidence="1">Uncharacterized protein</fullName>
    </submittedName>
</protein>
<reference evidence="1" key="1">
    <citation type="submission" date="2022-01" db="EMBL/GenBank/DDBJ databases">
        <authorList>
            <person name="King R."/>
        </authorList>
    </citation>
    <scope>NUCLEOTIDE SEQUENCE</scope>
</reference>
<gene>
    <name evidence="1" type="ORF">PSYICH_LOCUS15434</name>
</gene>
<dbReference type="Proteomes" id="UP001153636">
    <property type="component" value="Chromosome 9"/>
</dbReference>
<accession>A0A9P0DEQ6</accession>
<evidence type="ECO:0000313" key="2">
    <source>
        <dbReference type="Proteomes" id="UP001153636"/>
    </source>
</evidence>
<dbReference type="OrthoDB" id="7323790at2759"/>
<dbReference type="AlphaFoldDB" id="A0A9P0DEQ6"/>
<keyword evidence="2" id="KW-1185">Reference proteome</keyword>
<dbReference type="PANTHER" id="PTHR33198">
    <property type="entry name" value="ANK_REP_REGION DOMAIN-CONTAINING PROTEIN-RELATED"/>
    <property type="match status" value="1"/>
</dbReference>
<name>A0A9P0DEQ6_9CUCU</name>
<sequence length="253" mass="29187">MALLGGPVKLPPNFDLQSPNAASEWKFYQTAFQDYLVPTGPDSPLASIKLSILRNIIGHDGERIMATFEIAQNVDQYQSMFDEIEKYFKPRKDECFERYMFSRRTQTEGESFDHFLTDCRHLIKTCKYNTVDPNQTQEDKALRDRIVTSREALLRMDDLTLNEAIHFCRTSEKSQSQSLQFQAGAEINMVKMKSKYEHFDKSSLTIEDMSLERILNVSGDRQCMVPENGQHLVRNVVNVKLKTSSLSHVQSKM</sequence>
<proteinExistence type="predicted"/>
<organism evidence="1 2">
    <name type="scientific">Psylliodes chrysocephalus</name>
    <dbReference type="NCBI Taxonomy" id="3402493"/>
    <lineage>
        <taxon>Eukaryota</taxon>
        <taxon>Metazoa</taxon>
        <taxon>Ecdysozoa</taxon>
        <taxon>Arthropoda</taxon>
        <taxon>Hexapoda</taxon>
        <taxon>Insecta</taxon>
        <taxon>Pterygota</taxon>
        <taxon>Neoptera</taxon>
        <taxon>Endopterygota</taxon>
        <taxon>Coleoptera</taxon>
        <taxon>Polyphaga</taxon>
        <taxon>Cucujiformia</taxon>
        <taxon>Chrysomeloidea</taxon>
        <taxon>Chrysomelidae</taxon>
        <taxon>Galerucinae</taxon>
        <taxon>Alticini</taxon>
        <taxon>Psylliodes</taxon>
    </lineage>
</organism>
<evidence type="ECO:0000313" key="1">
    <source>
        <dbReference type="EMBL" id="CAH1115383.1"/>
    </source>
</evidence>
<dbReference type="PANTHER" id="PTHR33198:SF20">
    <property type="entry name" value="RETROTRANSPOSON GAG DOMAIN-CONTAINING PROTEIN"/>
    <property type="match status" value="1"/>
</dbReference>